<sequence>MKRFLFLSLFAAFVLAGCKADNVQIELQTSDIVDVAQGGATMVEFEAEFSNFGELDDEQRAQVSALESILENYLTLNDFELAHTETGFKVTIEGEITMTSDLNVDDAYFIGVAQSDIVRDATLVQLKTGSDFDRMQREMKAVNFMLAPDAFHPTRFRLRGEAPMDILAPAVQIDGHHYLMWQGTARDRLSLVFSGGAFEEVGAGFFIR</sequence>
<evidence type="ECO:0000256" key="1">
    <source>
        <dbReference type="SAM" id="SignalP"/>
    </source>
</evidence>
<protein>
    <submittedName>
        <fullName evidence="2">Uncharacterized protein</fullName>
    </submittedName>
</protein>
<proteinExistence type="predicted"/>
<evidence type="ECO:0000313" key="2">
    <source>
        <dbReference type="EMBL" id="MCF4098067.1"/>
    </source>
</evidence>
<evidence type="ECO:0000313" key="3">
    <source>
        <dbReference type="Proteomes" id="UP001201217"/>
    </source>
</evidence>
<feature type="signal peptide" evidence="1">
    <location>
        <begin position="1"/>
        <end position="20"/>
    </location>
</feature>
<organism evidence="2 3">
    <name type="scientific">Maritalea mediterranea</name>
    <dbReference type="NCBI Taxonomy" id="2909667"/>
    <lineage>
        <taxon>Bacteria</taxon>
        <taxon>Pseudomonadati</taxon>
        <taxon>Pseudomonadota</taxon>
        <taxon>Alphaproteobacteria</taxon>
        <taxon>Hyphomicrobiales</taxon>
        <taxon>Devosiaceae</taxon>
        <taxon>Maritalea</taxon>
    </lineage>
</organism>
<dbReference type="RefSeq" id="WP_236113604.1">
    <property type="nucleotide sequence ID" value="NZ_JAKGTI010000001.1"/>
</dbReference>
<dbReference type="PROSITE" id="PS51257">
    <property type="entry name" value="PROKAR_LIPOPROTEIN"/>
    <property type="match status" value="1"/>
</dbReference>
<comment type="caution">
    <text evidence="2">The sequence shown here is derived from an EMBL/GenBank/DDBJ whole genome shotgun (WGS) entry which is preliminary data.</text>
</comment>
<dbReference type="Proteomes" id="UP001201217">
    <property type="component" value="Unassembled WGS sequence"/>
</dbReference>
<feature type="chain" id="PRO_5046859969" evidence="1">
    <location>
        <begin position="21"/>
        <end position="208"/>
    </location>
</feature>
<name>A0ABS9E5C8_9HYPH</name>
<accession>A0ABS9E5C8</accession>
<keyword evidence="1" id="KW-0732">Signal</keyword>
<gene>
    <name evidence="2" type="ORF">L1I42_06135</name>
</gene>
<keyword evidence="3" id="KW-1185">Reference proteome</keyword>
<reference evidence="2 3" key="1">
    <citation type="submission" date="2022-01" db="EMBL/GenBank/DDBJ databases">
        <title>Maritalea mediterranea sp. nov., isolated from marine plastic residues from the Malva-rosa beach (Valencia, Spain).</title>
        <authorList>
            <person name="Vidal-Verdu A."/>
            <person name="Molina-Menor E."/>
            <person name="Pascual J."/>
            <person name="Pereto J."/>
            <person name="Porcar M."/>
        </authorList>
    </citation>
    <scope>NUCLEOTIDE SEQUENCE [LARGE SCALE GENOMIC DNA]</scope>
    <source>
        <strain evidence="2 3">P4.10X</strain>
    </source>
</reference>
<dbReference type="EMBL" id="JAKGTI010000001">
    <property type="protein sequence ID" value="MCF4098067.1"/>
    <property type="molecule type" value="Genomic_DNA"/>
</dbReference>